<dbReference type="OrthoDB" id="26282at2759"/>
<evidence type="ECO:0000313" key="1">
    <source>
        <dbReference type="EMBL" id="KAJ0961206.1"/>
    </source>
</evidence>
<name>A0A9D5BV24_9LILI</name>
<sequence>MDINVIAEGERGSCYILFSGVSIKSLKVVCDQNSRKSMAEESKKGAEAVATDIYNVEAAEILANEALHLPISESLQIYEQLLSTFPTAAKLHTFH</sequence>
<organism evidence="1 2">
    <name type="scientific">Dioscorea zingiberensis</name>
    <dbReference type="NCBI Taxonomy" id="325984"/>
    <lineage>
        <taxon>Eukaryota</taxon>
        <taxon>Viridiplantae</taxon>
        <taxon>Streptophyta</taxon>
        <taxon>Embryophyta</taxon>
        <taxon>Tracheophyta</taxon>
        <taxon>Spermatophyta</taxon>
        <taxon>Magnoliopsida</taxon>
        <taxon>Liliopsida</taxon>
        <taxon>Dioscoreales</taxon>
        <taxon>Dioscoreaceae</taxon>
        <taxon>Dioscorea</taxon>
    </lineage>
</organism>
<dbReference type="AlphaFoldDB" id="A0A9D5BV24"/>
<gene>
    <name evidence="1" type="ORF">J5N97_000800</name>
</gene>
<keyword evidence="2" id="KW-1185">Reference proteome</keyword>
<comment type="caution">
    <text evidence="1">The sequence shown here is derived from an EMBL/GenBank/DDBJ whole genome shotgun (WGS) entry which is preliminary data.</text>
</comment>
<evidence type="ECO:0000313" key="2">
    <source>
        <dbReference type="Proteomes" id="UP001085076"/>
    </source>
</evidence>
<dbReference type="EMBL" id="JAGGNH010000035">
    <property type="protein sequence ID" value="KAJ0961206.1"/>
    <property type="molecule type" value="Genomic_DNA"/>
</dbReference>
<dbReference type="Proteomes" id="UP001085076">
    <property type="component" value="Unassembled WGS sequence"/>
</dbReference>
<reference evidence="1 2" key="1">
    <citation type="journal article" date="2022" name="Hortic Res">
        <title>The genome of Dioscorea zingiberensis sheds light on the biosynthesis, origin and evolution of the medicinally important diosgenin saponins.</title>
        <authorList>
            <person name="Li Y."/>
            <person name="Tan C."/>
            <person name="Li Z."/>
            <person name="Guo J."/>
            <person name="Li S."/>
            <person name="Chen X."/>
            <person name="Wang C."/>
            <person name="Dai X."/>
            <person name="Yang H."/>
            <person name="Song W."/>
            <person name="Hou L."/>
            <person name="Xu J."/>
            <person name="Tong Z."/>
            <person name="Xu A."/>
            <person name="Yuan X."/>
            <person name="Wang W."/>
            <person name="Yang Q."/>
            <person name="Chen L."/>
            <person name="Sun Z."/>
            <person name="Wang K."/>
            <person name="Pan B."/>
            <person name="Chen J."/>
            <person name="Bao Y."/>
            <person name="Liu F."/>
            <person name="Qi X."/>
            <person name="Gang D.R."/>
            <person name="Wen J."/>
            <person name="Li J."/>
        </authorList>
    </citation>
    <scope>NUCLEOTIDE SEQUENCE [LARGE SCALE GENOMIC DNA]</scope>
    <source>
        <strain evidence="1">Dzin_1.0</strain>
    </source>
</reference>
<proteinExistence type="predicted"/>
<accession>A0A9D5BV24</accession>
<protein>
    <submittedName>
        <fullName evidence="1">Uncharacterized protein</fullName>
    </submittedName>
</protein>